<keyword evidence="2" id="KW-1185">Reference proteome</keyword>
<gene>
    <name evidence="1" type="ORF">E2C01_077144</name>
</gene>
<accession>A0A5B7IJG8</accession>
<dbReference type="EMBL" id="VSRR010059872">
    <property type="protein sequence ID" value="MPC82475.1"/>
    <property type="molecule type" value="Genomic_DNA"/>
</dbReference>
<organism evidence="1 2">
    <name type="scientific">Portunus trituberculatus</name>
    <name type="common">Swimming crab</name>
    <name type="synonym">Neptunus trituberculatus</name>
    <dbReference type="NCBI Taxonomy" id="210409"/>
    <lineage>
        <taxon>Eukaryota</taxon>
        <taxon>Metazoa</taxon>
        <taxon>Ecdysozoa</taxon>
        <taxon>Arthropoda</taxon>
        <taxon>Crustacea</taxon>
        <taxon>Multicrustacea</taxon>
        <taxon>Malacostraca</taxon>
        <taxon>Eumalacostraca</taxon>
        <taxon>Eucarida</taxon>
        <taxon>Decapoda</taxon>
        <taxon>Pleocyemata</taxon>
        <taxon>Brachyura</taxon>
        <taxon>Eubrachyura</taxon>
        <taxon>Portunoidea</taxon>
        <taxon>Portunidae</taxon>
        <taxon>Portuninae</taxon>
        <taxon>Portunus</taxon>
    </lineage>
</organism>
<comment type="caution">
    <text evidence="1">The sequence shown here is derived from an EMBL/GenBank/DDBJ whole genome shotgun (WGS) entry which is preliminary data.</text>
</comment>
<evidence type="ECO:0000313" key="1">
    <source>
        <dbReference type="EMBL" id="MPC82475.1"/>
    </source>
</evidence>
<dbReference type="AlphaFoldDB" id="A0A5B7IJG8"/>
<protein>
    <submittedName>
        <fullName evidence="1">Uncharacterized protein</fullName>
    </submittedName>
</protein>
<dbReference type="Proteomes" id="UP000324222">
    <property type="component" value="Unassembled WGS sequence"/>
</dbReference>
<evidence type="ECO:0000313" key="2">
    <source>
        <dbReference type="Proteomes" id="UP000324222"/>
    </source>
</evidence>
<sequence>MRRSFSGLIFASWERGKETQGIRNQGARERGARERGGAFTQGWGWRGRRAVKRCRGVDERLASLVLAKVRPSSPAWKVTCTQNTTTAAPDIKVTVSDS</sequence>
<reference evidence="1 2" key="1">
    <citation type="submission" date="2019-05" db="EMBL/GenBank/DDBJ databases">
        <title>Another draft genome of Portunus trituberculatus and its Hox gene families provides insights of decapod evolution.</title>
        <authorList>
            <person name="Jeong J.-H."/>
            <person name="Song I."/>
            <person name="Kim S."/>
            <person name="Choi T."/>
            <person name="Kim D."/>
            <person name="Ryu S."/>
            <person name="Kim W."/>
        </authorList>
    </citation>
    <scope>NUCLEOTIDE SEQUENCE [LARGE SCALE GENOMIC DNA]</scope>
    <source>
        <tissue evidence="1">Muscle</tissue>
    </source>
</reference>
<proteinExistence type="predicted"/>
<name>A0A5B7IJG8_PORTR</name>